<name>A0A7W6WJY1_9PROT</name>
<dbReference type="Gene3D" id="3.20.20.100">
    <property type="entry name" value="NADP-dependent oxidoreductase domain"/>
    <property type="match status" value="1"/>
</dbReference>
<evidence type="ECO:0000256" key="4">
    <source>
        <dbReference type="ARBA" id="ARBA00070119"/>
    </source>
</evidence>
<feature type="domain" description="NADP-dependent oxidoreductase" evidence="5">
    <location>
        <begin position="16"/>
        <end position="339"/>
    </location>
</feature>
<dbReference type="InterPro" id="IPR050523">
    <property type="entry name" value="AKR_Detox_Biosynth"/>
</dbReference>
<dbReference type="PANTHER" id="PTHR43364">
    <property type="entry name" value="NADH-SPECIFIC METHYLGLYOXAL REDUCTASE-RELATED"/>
    <property type="match status" value="1"/>
</dbReference>
<comment type="similarity">
    <text evidence="3">Belongs to the aldo/keto reductase family. Aldo/keto reductase 2 subfamily.</text>
</comment>
<evidence type="ECO:0000313" key="6">
    <source>
        <dbReference type="EMBL" id="MBB4285149.1"/>
    </source>
</evidence>
<evidence type="ECO:0000313" key="7">
    <source>
        <dbReference type="Proteomes" id="UP000555728"/>
    </source>
</evidence>
<dbReference type="InterPro" id="IPR023210">
    <property type="entry name" value="NADP_OxRdtase_dom"/>
</dbReference>
<keyword evidence="7" id="KW-1185">Reference proteome</keyword>
<protein>
    <recommendedName>
        <fullName evidence="4">Protein tas</fullName>
    </recommendedName>
</protein>
<sequence>MQYRPLGRSGLSVSALCLGTMTWGQQNTEAEAHAQMDYALDHGVNWFDTAELYPVPPKPETQGRTEAYIGSWFASRGSRDKVVLASKIVGPGPMPQFRGGAARLDRANIRAAVEGSLRRLRTDYIDVYYLHWPERATNFFGRLGYVPDPVRDAEAIAIEDTLEALHEQVQAGTIRHVALSNETAWGLMRTVRLAEDRGWPRPACIQNPYNLLNRSFEVGLAEPAIREAVPLCAYSPLGMGTLSGKYLDGRRPEGARLTLFNATYPRYQKPRGVAATERYVALAREHGLDPARMALAYVTSRPFVASTIIGATSLEQLASNLASADLTLPDSVLEGIEAIHAEFTYPCP</sequence>
<comment type="caution">
    <text evidence="6">The sequence shown here is derived from an EMBL/GenBank/DDBJ whole genome shotgun (WGS) entry which is preliminary data.</text>
</comment>
<dbReference type="Pfam" id="PF00248">
    <property type="entry name" value="Aldo_ket_red"/>
    <property type="match status" value="1"/>
</dbReference>
<dbReference type="AlphaFoldDB" id="A0A7W6WJY1"/>
<accession>A0A7W6WJY1</accession>
<dbReference type="InterPro" id="IPR036812">
    <property type="entry name" value="NAD(P)_OxRdtase_dom_sf"/>
</dbReference>
<reference evidence="6 7" key="1">
    <citation type="submission" date="2020-08" db="EMBL/GenBank/DDBJ databases">
        <title>Genome sequencing of Purple Non-Sulfur Bacteria from various extreme environments.</title>
        <authorList>
            <person name="Mayer M."/>
        </authorList>
    </citation>
    <scope>NUCLEOTIDE SEQUENCE [LARGE SCALE GENOMIC DNA]</scope>
    <source>
        <strain evidence="6 7">JA135</strain>
    </source>
</reference>
<dbReference type="GO" id="GO:0016491">
    <property type="term" value="F:oxidoreductase activity"/>
    <property type="evidence" value="ECO:0007669"/>
    <property type="project" value="UniProtKB-KW"/>
</dbReference>
<dbReference type="FunFam" id="3.20.20.100:FF:000005">
    <property type="entry name" value="NADP(H)-dependent aldo-keto reductase"/>
    <property type="match status" value="1"/>
</dbReference>
<keyword evidence="1" id="KW-0521">NADP</keyword>
<dbReference type="PANTHER" id="PTHR43364:SF17">
    <property type="entry name" value="ALDO KETO REDUCTASE"/>
    <property type="match status" value="1"/>
</dbReference>
<dbReference type="CDD" id="cd19094">
    <property type="entry name" value="AKR_Tas-like"/>
    <property type="match status" value="1"/>
</dbReference>
<gene>
    <name evidence="6" type="ORF">GGD88_000866</name>
</gene>
<dbReference type="EMBL" id="JACIGI010000005">
    <property type="protein sequence ID" value="MBB4285149.1"/>
    <property type="molecule type" value="Genomic_DNA"/>
</dbReference>
<evidence type="ECO:0000256" key="3">
    <source>
        <dbReference type="ARBA" id="ARBA00038157"/>
    </source>
</evidence>
<dbReference type="InterPro" id="IPR020471">
    <property type="entry name" value="AKR"/>
</dbReference>
<dbReference type="Proteomes" id="UP000555728">
    <property type="component" value="Unassembled WGS sequence"/>
</dbReference>
<dbReference type="NCBIfam" id="NF007912">
    <property type="entry name" value="PRK10625.1"/>
    <property type="match status" value="1"/>
</dbReference>
<keyword evidence="2" id="KW-0560">Oxidoreductase</keyword>
<evidence type="ECO:0000259" key="5">
    <source>
        <dbReference type="Pfam" id="PF00248"/>
    </source>
</evidence>
<dbReference type="SUPFAM" id="SSF51430">
    <property type="entry name" value="NAD(P)-linked oxidoreductase"/>
    <property type="match status" value="1"/>
</dbReference>
<dbReference type="RefSeq" id="WP_184432069.1">
    <property type="nucleotide sequence ID" value="NZ_JACIGI010000005.1"/>
</dbReference>
<organism evidence="6 7">
    <name type="scientific">Roseospira goensis</name>
    <dbReference type="NCBI Taxonomy" id="391922"/>
    <lineage>
        <taxon>Bacteria</taxon>
        <taxon>Pseudomonadati</taxon>
        <taxon>Pseudomonadota</taxon>
        <taxon>Alphaproteobacteria</taxon>
        <taxon>Rhodospirillales</taxon>
        <taxon>Rhodospirillaceae</taxon>
        <taxon>Roseospira</taxon>
    </lineage>
</organism>
<evidence type="ECO:0000256" key="2">
    <source>
        <dbReference type="ARBA" id="ARBA00023002"/>
    </source>
</evidence>
<dbReference type="PRINTS" id="PR00069">
    <property type="entry name" value="ALDKETRDTASE"/>
</dbReference>
<evidence type="ECO:0000256" key="1">
    <source>
        <dbReference type="ARBA" id="ARBA00022857"/>
    </source>
</evidence>
<proteinExistence type="inferred from homology"/>